<dbReference type="GO" id="GO:0016787">
    <property type="term" value="F:hydrolase activity"/>
    <property type="evidence" value="ECO:0007669"/>
    <property type="project" value="UniProtKB-KW"/>
</dbReference>
<organism evidence="4 5">
    <name type="scientific">Candidatus Campbellbacteria bacterium RIFCSPLOWO2_02_FULL_35_11</name>
    <dbReference type="NCBI Taxonomy" id="1797581"/>
    <lineage>
        <taxon>Bacteria</taxon>
        <taxon>Candidatus Campbelliibacteriota</taxon>
    </lineage>
</organism>
<dbReference type="InterPro" id="IPR015797">
    <property type="entry name" value="NUDIX_hydrolase-like_dom_sf"/>
</dbReference>
<dbReference type="InterPro" id="IPR000086">
    <property type="entry name" value="NUDIX_hydrolase_dom"/>
</dbReference>
<dbReference type="SUPFAM" id="SSF55811">
    <property type="entry name" value="Nudix"/>
    <property type="match status" value="1"/>
</dbReference>
<proteinExistence type="predicted"/>
<evidence type="ECO:0000313" key="4">
    <source>
        <dbReference type="EMBL" id="OGD70308.1"/>
    </source>
</evidence>
<dbReference type="PROSITE" id="PS51462">
    <property type="entry name" value="NUDIX"/>
    <property type="match status" value="1"/>
</dbReference>
<sequence length="148" mass="17024">MKPQFTIGIFGIIFDEQNRILLCHRNDYDLWNLPGGTLESGEAPWDRVKREVKEETGLEVKIEKLQGIYSKQDKNEIVFSFICNVIGGEITLNDETNQIEYFEINEIPKNTSPKQIERIKDALENLNELTLKVQAGKSSIELIKEGRL</sequence>
<name>A0A1F5ESC0_9BACT</name>
<dbReference type="PANTHER" id="PTHR43046">
    <property type="entry name" value="GDP-MANNOSE MANNOSYL HYDROLASE"/>
    <property type="match status" value="1"/>
</dbReference>
<evidence type="ECO:0000313" key="5">
    <source>
        <dbReference type="Proteomes" id="UP000186545"/>
    </source>
</evidence>
<accession>A0A1F5ESC0</accession>
<evidence type="ECO:0000256" key="1">
    <source>
        <dbReference type="ARBA" id="ARBA00001946"/>
    </source>
</evidence>
<dbReference type="InterPro" id="IPR020476">
    <property type="entry name" value="Nudix_hydrolase"/>
</dbReference>
<dbReference type="EMBL" id="MFAD01000019">
    <property type="protein sequence ID" value="OGD70308.1"/>
    <property type="molecule type" value="Genomic_DNA"/>
</dbReference>
<protein>
    <recommendedName>
        <fullName evidence="3">Nudix hydrolase domain-containing protein</fullName>
    </recommendedName>
</protein>
<evidence type="ECO:0000259" key="3">
    <source>
        <dbReference type="PROSITE" id="PS51462"/>
    </source>
</evidence>
<keyword evidence="2" id="KW-0378">Hydrolase</keyword>
<gene>
    <name evidence="4" type="ORF">A3I18_01365</name>
</gene>
<comment type="cofactor">
    <cofactor evidence="1">
        <name>Mg(2+)</name>
        <dbReference type="ChEBI" id="CHEBI:18420"/>
    </cofactor>
</comment>
<comment type="caution">
    <text evidence="4">The sequence shown here is derived from an EMBL/GenBank/DDBJ whole genome shotgun (WGS) entry which is preliminary data.</text>
</comment>
<dbReference type="Proteomes" id="UP000186545">
    <property type="component" value="Unassembled WGS sequence"/>
</dbReference>
<dbReference type="AlphaFoldDB" id="A0A1F5ESC0"/>
<dbReference type="Gene3D" id="3.90.79.10">
    <property type="entry name" value="Nucleoside Triphosphate Pyrophosphohydrolase"/>
    <property type="match status" value="1"/>
</dbReference>
<evidence type="ECO:0000256" key="2">
    <source>
        <dbReference type="ARBA" id="ARBA00022801"/>
    </source>
</evidence>
<dbReference type="PANTHER" id="PTHR43046:SF2">
    <property type="entry name" value="8-OXO-DGTP DIPHOSPHATASE-RELATED"/>
    <property type="match status" value="1"/>
</dbReference>
<feature type="domain" description="Nudix hydrolase" evidence="3">
    <location>
        <begin position="4"/>
        <end position="127"/>
    </location>
</feature>
<reference evidence="4 5" key="1">
    <citation type="journal article" date="2016" name="Nat. Commun.">
        <title>Thousands of microbial genomes shed light on interconnected biogeochemical processes in an aquifer system.</title>
        <authorList>
            <person name="Anantharaman K."/>
            <person name="Brown C.T."/>
            <person name="Hug L.A."/>
            <person name="Sharon I."/>
            <person name="Castelle C.J."/>
            <person name="Probst A.J."/>
            <person name="Thomas B.C."/>
            <person name="Singh A."/>
            <person name="Wilkins M.J."/>
            <person name="Karaoz U."/>
            <person name="Brodie E.L."/>
            <person name="Williams K.H."/>
            <person name="Hubbard S.S."/>
            <person name="Banfield J.F."/>
        </authorList>
    </citation>
    <scope>NUCLEOTIDE SEQUENCE [LARGE SCALE GENOMIC DNA]</scope>
</reference>
<dbReference type="PRINTS" id="PR00502">
    <property type="entry name" value="NUDIXFAMILY"/>
</dbReference>
<dbReference type="Pfam" id="PF00293">
    <property type="entry name" value="NUDIX"/>
    <property type="match status" value="1"/>
</dbReference>